<comment type="similarity">
    <text evidence="2">Belongs to the fimbrial protein family.</text>
</comment>
<dbReference type="AlphaFoldDB" id="A0A3N6PP95"/>
<evidence type="ECO:0000259" key="4">
    <source>
        <dbReference type="Pfam" id="PF00419"/>
    </source>
</evidence>
<dbReference type="Pfam" id="PF00419">
    <property type="entry name" value="Fimbrial"/>
    <property type="match status" value="1"/>
</dbReference>
<dbReference type="OrthoDB" id="8678921at2"/>
<dbReference type="Gene3D" id="2.60.40.1090">
    <property type="entry name" value="Fimbrial-type adhesion domain"/>
    <property type="match status" value="1"/>
</dbReference>
<name>A0A3N6PP95_9BURK</name>
<dbReference type="InterPro" id="IPR036937">
    <property type="entry name" value="Adhesion_dom_fimbrial_sf"/>
</dbReference>
<protein>
    <submittedName>
        <fullName evidence="6">Type 1 fimbrial protein</fullName>
    </submittedName>
</protein>
<sequence length="341" mass="35289">MPRHLPAESESRVMKNLLRILAVIGAFIALGAIPTTANAACTPASLYATGPSLVNVDPTAANGTVLWTGAVNVGASTSDCIGGSYTITYAGVGVRESTYNTYPTGISGIGVRIRFYNWTCANGTANTTNWFPVYCTANWSPSTVSAFALTVEFVKTGPVTAGGTVTGLFSQWTTNAANALWANTYWSNTITFNVAVPTCTVTTPNISVPMGSVPANSFASVGSVSDSQPFNISLNCAGGVGSSYTNVYTTLTDVTDPSNLTNTLTLNASSTARGLGIQVLNGTTPINFGPDSSVAGNPSQWFVGSMQNGSHNIPLSARYIRTGTVTPGTANGSATFTMSYQ</sequence>
<dbReference type="InterPro" id="IPR054160">
    <property type="entry name" value="MrkD_recept-bd"/>
</dbReference>
<comment type="caution">
    <text evidence="6">The sequence shown here is derived from an EMBL/GenBank/DDBJ whole genome shotgun (WGS) entry which is preliminary data.</text>
</comment>
<dbReference type="InterPro" id="IPR050263">
    <property type="entry name" value="Bact_Fimbrial_Adh_Pro"/>
</dbReference>
<dbReference type="Pfam" id="PF22003">
    <property type="entry name" value="MrkDrd"/>
    <property type="match status" value="1"/>
</dbReference>
<evidence type="ECO:0000313" key="6">
    <source>
        <dbReference type="EMBL" id="RQH03600.1"/>
    </source>
</evidence>
<dbReference type="GO" id="GO:0009289">
    <property type="term" value="C:pilus"/>
    <property type="evidence" value="ECO:0007669"/>
    <property type="project" value="UniProtKB-SubCell"/>
</dbReference>
<dbReference type="SUPFAM" id="SSF49401">
    <property type="entry name" value="Bacterial adhesins"/>
    <property type="match status" value="1"/>
</dbReference>
<evidence type="ECO:0000259" key="5">
    <source>
        <dbReference type="Pfam" id="PF22003"/>
    </source>
</evidence>
<comment type="subcellular location">
    <subcellularLocation>
        <location evidence="1">Fimbrium</location>
    </subcellularLocation>
</comment>
<dbReference type="PANTHER" id="PTHR33420:SF14">
    <property type="entry name" value="TYPE 1 FIMBRIN D-MANNOSE SPECIFIC ADHESIN"/>
    <property type="match status" value="1"/>
</dbReference>
<dbReference type="EMBL" id="RQIS01000016">
    <property type="protein sequence ID" value="RQH03600.1"/>
    <property type="molecule type" value="Genomic_DNA"/>
</dbReference>
<dbReference type="Proteomes" id="UP000272778">
    <property type="component" value="Unassembled WGS sequence"/>
</dbReference>
<evidence type="ECO:0000256" key="2">
    <source>
        <dbReference type="ARBA" id="ARBA00006671"/>
    </source>
</evidence>
<dbReference type="GO" id="GO:0043709">
    <property type="term" value="P:cell adhesion involved in single-species biofilm formation"/>
    <property type="evidence" value="ECO:0007669"/>
    <property type="project" value="TreeGrafter"/>
</dbReference>
<keyword evidence="7" id="KW-1185">Reference proteome</keyword>
<keyword evidence="3" id="KW-0281">Fimbrium</keyword>
<dbReference type="PANTHER" id="PTHR33420">
    <property type="entry name" value="FIMBRIAL SUBUNIT ELFA-RELATED"/>
    <property type="match status" value="1"/>
</dbReference>
<dbReference type="InterPro" id="IPR008966">
    <property type="entry name" value="Adhesion_dom_sf"/>
</dbReference>
<evidence type="ECO:0000256" key="3">
    <source>
        <dbReference type="ARBA" id="ARBA00023263"/>
    </source>
</evidence>
<accession>A0A3N6PP95</accession>
<dbReference type="InterPro" id="IPR000259">
    <property type="entry name" value="Adhesion_dom_fimbrial"/>
</dbReference>
<organism evidence="6 7">
    <name type="scientific">Paraburkholderia dinghuensis</name>
    <dbReference type="NCBI Taxonomy" id="2305225"/>
    <lineage>
        <taxon>Bacteria</taxon>
        <taxon>Pseudomonadati</taxon>
        <taxon>Pseudomonadota</taxon>
        <taxon>Betaproteobacteria</taxon>
        <taxon>Burkholderiales</taxon>
        <taxon>Burkholderiaceae</taxon>
        <taxon>Paraburkholderia</taxon>
    </lineage>
</organism>
<feature type="domain" description="MrkD-like receptor binding" evidence="5">
    <location>
        <begin position="54"/>
        <end position="178"/>
    </location>
</feature>
<evidence type="ECO:0000313" key="7">
    <source>
        <dbReference type="Proteomes" id="UP000272778"/>
    </source>
</evidence>
<gene>
    <name evidence="6" type="ORF">D1Y85_20185</name>
</gene>
<evidence type="ECO:0000256" key="1">
    <source>
        <dbReference type="ARBA" id="ARBA00004561"/>
    </source>
</evidence>
<reference evidence="6 7" key="1">
    <citation type="submission" date="2018-11" db="EMBL/GenBank/DDBJ databases">
        <title>Paraburkholderia sp. DHOA04, isolated from soil.</title>
        <authorList>
            <person name="Gao Z.-H."/>
            <person name="Qiu L.-H."/>
            <person name="Fu J.-C."/>
        </authorList>
    </citation>
    <scope>NUCLEOTIDE SEQUENCE [LARGE SCALE GENOMIC DNA]</scope>
    <source>
        <strain evidence="6 7">DHOA04</strain>
    </source>
</reference>
<dbReference type="Gene3D" id="2.60.40.3310">
    <property type="match status" value="1"/>
</dbReference>
<feature type="domain" description="Fimbrial-type adhesion" evidence="4">
    <location>
        <begin position="192"/>
        <end position="341"/>
    </location>
</feature>
<proteinExistence type="inferred from homology"/>